<keyword evidence="1" id="KW-0472">Membrane</keyword>
<evidence type="ECO:0000313" key="3">
    <source>
        <dbReference type="Proteomes" id="UP000800200"/>
    </source>
</evidence>
<protein>
    <submittedName>
        <fullName evidence="2">Uncharacterized protein</fullName>
    </submittedName>
</protein>
<proteinExistence type="predicted"/>
<dbReference type="OrthoDB" id="9992527at2759"/>
<evidence type="ECO:0000313" key="2">
    <source>
        <dbReference type="EMBL" id="KAF2174412.1"/>
    </source>
</evidence>
<name>A0A6A6D818_9PEZI</name>
<sequence>MMQTIDIWSFSCVLSVAATWVVLGFHGIWQYTKLSIIPLPLLLKALPIYHPGGTRTVTQPSDDLTMNLRRKKTNSQRYALRRPTRSGRFALLPLRR</sequence>
<evidence type="ECO:0000256" key="1">
    <source>
        <dbReference type="SAM" id="Phobius"/>
    </source>
</evidence>
<keyword evidence="1" id="KW-1133">Transmembrane helix</keyword>
<organism evidence="2 3">
    <name type="scientific">Zopfia rhizophila CBS 207.26</name>
    <dbReference type="NCBI Taxonomy" id="1314779"/>
    <lineage>
        <taxon>Eukaryota</taxon>
        <taxon>Fungi</taxon>
        <taxon>Dikarya</taxon>
        <taxon>Ascomycota</taxon>
        <taxon>Pezizomycotina</taxon>
        <taxon>Dothideomycetes</taxon>
        <taxon>Dothideomycetes incertae sedis</taxon>
        <taxon>Zopfiaceae</taxon>
        <taxon>Zopfia</taxon>
    </lineage>
</organism>
<dbReference type="EMBL" id="ML995001">
    <property type="protein sequence ID" value="KAF2174412.1"/>
    <property type="molecule type" value="Genomic_DNA"/>
</dbReference>
<accession>A0A6A6D818</accession>
<feature type="transmembrane region" description="Helical" evidence="1">
    <location>
        <begin position="7"/>
        <end position="29"/>
    </location>
</feature>
<gene>
    <name evidence="2" type="ORF">K469DRAFT_234011</name>
</gene>
<reference evidence="2" key="1">
    <citation type="journal article" date="2020" name="Stud. Mycol.">
        <title>101 Dothideomycetes genomes: a test case for predicting lifestyles and emergence of pathogens.</title>
        <authorList>
            <person name="Haridas S."/>
            <person name="Albert R."/>
            <person name="Binder M."/>
            <person name="Bloem J."/>
            <person name="Labutti K."/>
            <person name="Salamov A."/>
            <person name="Andreopoulos B."/>
            <person name="Baker S."/>
            <person name="Barry K."/>
            <person name="Bills G."/>
            <person name="Bluhm B."/>
            <person name="Cannon C."/>
            <person name="Castanera R."/>
            <person name="Culley D."/>
            <person name="Daum C."/>
            <person name="Ezra D."/>
            <person name="Gonzalez J."/>
            <person name="Henrissat B."/>
            <person name="Kuo A."/>
            <person name="Liang C."/>
            <person name="Lipzen A."/>
            <person name="Lutzoni F."/>
            <person name="Magnuson J."/>
            <person name="Mondo S."/>
            <person name="Nolan M."/>
            <person name="Ohm R."/>
            <person name="Pangilinan J."/>
            <person name="Park H.-J."/>
            <person name="Ramirez L."/>
            <person name="Alfaro M."/>
            <person name="Sun H."/>
            <person name="Tritt A."/>
            <person name="Yoshinaga Y."/>
            <person name="Zwiers L.-H."/>
            <person name="Turgeon B."/>
            <person name="Goodwin S."/>
            <person name="Spatafora J."/>
            <person name="Crous P."/>
            <person name="Grigoriev I."/>
        </authorList>
    </citation>
    <scope>NUCLEOTIDE SEQUENCE</scope>
    <source>
        <strain evidence="2">CBS 207.26</strain>
    </source>
</reference>
<dbReference type="AlphaFoldDB" id="A0A6A6D818"/>
<dbReference type="Proteomes" id="UP000800200">
    <property type="component" value="Unassembled WGS sequence"/>
</dbReference>
<keyword evidence="1" id="KW-0812">Transmembrane</keyword>
<keyword evidence="3" id="KW-1185">Reference proteome</keyword>